<feature type="compositionally biased region" description="Polar residues" evidence="1">
    <location>
        <begin position="498"/>
        <end position="520"/>
    </location>
</feature>
<feature type="region of interest" description="Disordered" evidence="1">
    <location>
        <begin position="498"/>
        <end position="532"/>
    </location>
</feature>
<evidence type="ECO:0000256" key="1">
    <source>
        <dbReference type="SAM" id="MobiDB-lite"/>
    </source>
</evidence>
<feature type="region of interest" description="Disordered" evidence="1">
    <location>
        <begin position="43"/>
        <end position="79"/>
    </location>
</feature>
<evidence type="ECO:0000313" key="2">
    <source>
        <dbReference type="EMBL" id="KAF0976721.1"/>
    </source>
</evidence>
<accession>A0A6A5BR35</accession>
<feature type="compositionally biased region" description="Low complexity" evidence="1">
    <location>
        <begin position="521"/>
        <end position="532"/>
    </location>
</feature>
<feature type="region of interest" description="Disordered" evidence="1">
    <location>
        <begin position="559"/>
        <end position="584"/>
    </location>
</feature>
<feature type="compositionally biased region" description="Low complexity" evidence="1">
    <location>
        <begin position="563"/>
        <end position="580"/>
    </location>
</feature>
<comment type="caution">
    <text evidence="2">The sequence shown here is derived from an EMBL/GenBank/DDBJ whole genome shotgun (WGS) entry which is preliminary data.</text>
</comment>
<sequence length="814" mass="90360">MNTTSSEPPPFTNESTHSNNDKHLLKKKSVIYDKEGNEYKKKLRKIFSSNDLENSHPHGKTSRVQQQQQQQSLDDSNIPTTSSYASFSDLIHHQDQQQPLPFKPYYKCGDVVQFRDRSQTVTQIGFVYHKKASALHEKERVPKCVVYMLSDEKYWILEWLLMKENDIEVGERTFEATGDSSTTDPLHHHGNSLAVMNLNNYSSVSSSNVDRSNTKTIEKPALLPSASVGSENNSSHAALMLNNGPCTNQSLQLQTTSCVGSSQKNDSLSSFMQSQTPTSNISNHSTITSRFNALHQQMNNTKHALLNSAQLSPFSHGVAKSLIHTATTAHGCNALMHHKGHNNILSSPASLQKLSSLLQLKHGSKNVVANFKDSCLHDPSMREHQEQQMQDEQENDHTKQSSCNNLTLQSSSNHQRISNTNITSTLGQNLLDHNIFRPICTSSEDLDNLDQSSCAHPTNQPYSKKNSSSSFLFASQNHNHHKSQLAHYSVLQPNINQSSAESTNRDNINNNTRLSVSAPTSEGGAEQQSESELLTNQNNNEFNRTVSFQQQQVNSTAGLALPSNNTSSNNNNNTNNSTTNQLGINNKTITIPPSSSLQSASMNQFFIQPTPSTDQSSDANSNFKKQIMLNHIHQRQQLVNQQLGELLNQQKRASSLAANSGNFAGSSQNVNGQMNVLNMTGSNALPSHQYNIQPSSGPFSQTTILFFNHNFELRPTDLLQFLVIQVKDGQTLKASCLNPVVSYDNETLLMLNEISNRVNMNSLSSLDEELSKFVHSSPLLISMPPQDEPCSVLLVLMKNFVPVTSPLLFEYMLP</sequence>
<feature type="region of interest" description="Disordered" evidence="1">
    <location>
        <begin position="381"/>
        <end position="415"/>
    </location>
</feature>
<reference evidence="2 3" key="1">
    <citation type="journal article" date="2019" name="Sci. Rep.">
        <title>Nanopore sequencing improves the draft genome of the human pathogenic amoeba Naegleria fowleri.</title>
        <authorList>
            <person name="Liechti N."/>
            <person name="Schurch N."/>
            <person name="Bruggmann R."/>
            <person name="Wittwer M."/>
        </authorList>
    </citation>
    <scope>NUCLEOTIDE SEQUENCE [LARGE SCALE GENOMIC DNA]</scope>
    <source>
        <strain evidence="2 3">ATCC 30894</strain>
    </source>
</reference>
<feature type="compositionally biased region" description="Polar residues" evidence="1">
    <location>
        <begin position="1"/>
        <end position="18"/>
    </location>
</feature>
<gene>
    <name evidence="2" type="ORF">FDP41_004016</name>
</gene>
<dbReference type="OrthoDB" id="10542962at2759"/>
<feature type="region of interest" description="Disordered" evidence="1">
    <location>
        <begin position="1"/>
        <end position="31"/>
    </location>
</feature>
<dbReference type="VEuPathDB" id="AmoebaDB:FDP41_004016"/>
<dbReference type="AlphaFoldDB" id="A0A6A5BR35"/>
<evidence type="ECO:0000313" key="3">
    <source>
        <dbReference type="Proteomes" id="UP000444721"/>
    </source>
</evidence>
<dbReference type="GeneID" id="68111234"/>
<proteinExistence type="predicted"/>
<dbReference type="RefSeq" id="XP_044561434.1">
    <property type="nucleotide sequence ID" value="XM_044707385.1"/>
</dbReference>
<keyword evidence="3" id="KW-1185">Reference proteome</keyword>
<organism evidence="2 3">
    <name type="scientific">Naegleria fowleri</name>
    <name type="common">Brain eating amoeba</name>
    <dbReference type="NCBI Taxonomy" id="5763"/>
    <lineage>
        <taxon>Eukaryota</taxon>
        <taxon>Discoba</taxon>
        <taxon>Heterolobosea</taxon>
        <taxon>Tetramitia</taxon>
        <taxon>Eutetramitia</taxon>
        <taxon>Vahlkampfiidae</taxon>
        <taxon>Naegleria</taxon>
    </lineage>
</organism>
<feature type="compositionally biased region" description="Polar residues" evidence="1">
    <location>
        <begin position="400"/>
        <end position="415"/>
    </location>
</feature>
<name>A0A6A5BR35_NAEFO</name>
<dbReference type="EMBL" id="VFQX01000036">
    <property type="protein sequence ID" value="KAF0976721.1"/>
    <property type="molecule type" value="Genomic_DNA"/>
</dbReference>
<dbReference type="Proteomes" id="UP000444721">
    <property type="component" value="Unassembled WGS sequence"/>
</dbReference>
<protein>
    <submittedName>
        <fullName evidence="2">Uncharacterized protein</fullName>
    </submittedName>
</protein>
<dbReference type="VEuPathDB" id="AmoebaDB:NF0116570"/>
<dbReference type="OMA" id="FVYHKKA"/>
<dbReference type="VEuPathDB" id="AmoebaDB:NfTy_069670"/>